<evidence type="ECO:0000256" key="1">
    <source>
        <dbReference type="SAM" id="SignalP"/>
    </source>
</evidence>
<feature type="chain" id="PRO_5009649506" description="ATP synthase mitochondrial F1 complex assembly factor 2" evidence="1">
    <location>
        <begin position="22"/>
        <end position="177"/>
    </location>
</feature>
<dbReference type="PANTHER" id="PTHR21013">
    <property type="entry name" value="ATP SYNTHASE MITOCHONDRIAL F1 COMPLEX ASSEMBLY FACTOR 2/ATP12 PROTEIN, MITOCHONDRIAL PRECURSOR"/>
    <property type="match status" value="1"/>
</dbReference>
<dbReference type="AlphaFoldDB" id="A0A1J8PWQ1"/>
<dbReference type="EMBL" id="LVVM01004029">
    <property type="protein sequence ID" value="OJA13726.1"/>
    <property type="molecule type" value="Genomic_DNA"/>
</dbReference>
<protein>
    <recommendedName>
        <fullName evidence="4">ATP synthase mitochondrial F1 complex assembly factor 2</fullName>
    </recommendedName>
</protein>
<dbReference type="InterPro" id="IPR011419">
    <property type="entry name" value="ATP12_ATP_synth-F1-assembly"/>
</dbReference>
<name>A0A1J8PWQ1_9AGAM</name>
<feature type="signal peptide" evidence="1">
    <location>
        <begin position="1"/>
        <end position="21"/>
    </location>
</feature>
<reference evidence="2 3" key="1">
    <citation type="submission" date="2016-03" db="EMBL/GenBank/DDBJ databases">
        <title>Comparative genomics of the ectomycorrhizal sister species Rhizopogon vinicolor and Rhizopogon vesiculosus (Basidiomycota: Boletales) reveals a divergence of the mating type B locus.</title>
        <authorList>
            <person name="Mujic A.B."/>
            <person name="Kuo A."/>
            <person name="Tritt A."/>
            <person name="Lipzen A."/>
            <person name="Chen C."/>
            <person name="Johnson J."/>
            <person name="Sharma A."/>
            <person name="Barry K."/>
            <person name="Grigoriev I.V."/>
            <person name="Spatafora J.W."/>
        </authorList>
    </citation>
    <scope>NUCLEOTIDE SEQUENCE [LARGE SCALE GENOMIC DNA]</scope>
    <source>
        <strain evidence="2 3">AM-OR11-056</strain>
    </source>
</reference>
<dbReference type="Proteomes" id="UP000183567">
    <property type="component" value="Unassembled WGS sequence"/>
</dbReference>
<keyword evidence="3" id="KW-1185">Reference proteome</keyword>
<proteinExistence type="predicted"/>
<sequence>MKKRVQMCEKLFLITWTLIQSGVFHHDDPPPLVELQHKHWDPLLEWARSTFDVDVQVFTSVLLHSQSAETRTKFNDILTEMDPWELAGEYPTALIEVKETIMTILAMERVTYVTKSFLIALALVKRHLTVEEAAIAAQVEVSSQIQRWGEVEDSHDVDFHDVRRQLGSAACLLADMV</sequence>
<dbReference type="OrthoDB" id="5673at2759"/>
<evidence type="ECO:0000313" key="3">
    <source>
        <dbReference type="Proteomes" id="UP000183567"/>
    </source>
</evidence>
<keyword evidence="1" id="KW-0732">Signal</keyword>
<accession>A0A1J8PWQ1</accession>
<dbReference type="SUPFAM" id="SSF160909">
    <property type="entry name" value="ATP12-like"/>
    <property type="match status" value="1"/>
</dbReference>
<organism evidence="2 3">
    <name type="scientific">Rhizopogon vesiculosus</name>
    <dbReference type="NCBI Taxonomy" id="180088"/>
    <lineage>
        <taxon>Eukaryota</taxon>
        <taxon>Fungi</taxon>
        <taxon>Dikarya</taxon>
        <taxon>Basidiomycota</taxon>
        <taxon>Agaricomycotina</taxon>
        <taxon>Agaricomycetes</taxon>
        <taxon>Agaricomycetidae</taxon>
        <taxon>Boletales</taxon>
        <taxon>Suillineae</taxon>
        <taxon>Rhizopogonaceae</taxon>
        <taxon>Rhizopogon</taxon>
    </lineage>
</organism>
<dbReference type="GO" id="GO:0005739">
    <property type="term" value="C:mitochondrion"/>
    <property type="evidence" value="ECO:0007669"/>
    <property type="project" value="TreeGrafter"/>
</dbReference>
<comment type="caution">
    <text evidence="2">The sequence shown here is derived from an EMBL/GenBank/DDBJ whole genome shotgun (WGS) entry which is preliminary data.</text>
</comment>
<dbReference type="InterPro" id="IPR023335">
    <property type="entry name" value="ATP12_ortho_dom_sf"/>
</dbReference>
<evidence type="ECO:0008006" key="4">
    <source>
        <dbReference type="Google" id="ProtNLM"/>
    </source>
</evidence>
<dbReference type="STRING" id="180088.A0A1J8PWQ1"/>
<dbReference type="PANTHER" id="PTHR21013:SF10">
    <property type="entry name" value="ATP SYNTHASE MITOCHONDRIAL F1 COMPLEX ASSEMBLY FACTOR 2"/>
    <property type="match status" value="1"/>
</dbReference>
<gene>
    <name evidence="2" type="ORF">AZE42_02948</name>
</gene>
<dbReference type="Gene3D" id="1.10.3580.10">
    <property type="entry name" value="ATP12 ATPase"/>
    <property type="match status" value="1"/>
</dbReference>
<dbReference type="GO" id="GO:0033615">
    <property type="term" value="P:mitochondrial proton-transporting ATP synthase complex assembly"/>
    <property type="evidence" value="ECO:0007669"/>
    <property type="project" value="TreeGrafter"/>
</dbReference>
<evidence type="ECO:0000313" key="2">
    <source>
        <dbReference type="EMBL" id="OJA13726.1"/>
    </source>
</evidence>